<name>A0A3N1KU48_9PROT</name>
<feature type="chain" id="PRO_5018259330" evidence="4">
    <location>
        <begin position="22"/>
        <end position="329"/>
    </location>
</feature>
<dbReference type="Proteomes" id="UP000278222">
    <property type="component" value="Unassembled WGS sequence"/>
</dbReference>
<dbReference type="GO" id="GO:0015740">
    <property type="term" value="P:C4-dicarboxylate transport"/>
    <property type="evidence" value="ECO:0007669"/>
    <property type="project" value="TreeGrafter"/>
</dbReference>
<gene>
    <name evidence="5" type="ORF">EDC65_3448</name>
</gene>
<keyword evidence="2" id="KW-0813">Transport</keyword>
<evidence type="ECO:0000313" key="6">
    <source>
        <dbReference type="Proteomes" id="UP000278222"/>
    </source>
</evidence>
<dbReference type="InterPro" id="IPR038404">
    <property type="entry name" value="TRAP_DctP_sf"/>
</dbReference>
<proteinExistence type="inferred from homology"/>
<organism evidence="5 6">
    <name type="scientific">Stella humosa</name>
    <dbReference type="NCBI Taxonomy" id="94"/>
    <lineage>
        <taxon>Bacteria</taxon>
        <taxon>Pseudomonadati</taxon>
        <taxon>Pseudomonadota</taxon>
        <taxon>Alphaproteobacteria</taxon>
        <taxon>Rhodospirillales</taxon>
        <taxon>Stellaceae</taxon>
        <taxon>Stella</taxon>
    </lineage>
</organism>
<sequence length="329" mass="36633">MKIGAWLAAAATFALAATAGAQEIKISHQWRQNTDGRDQATRLFVREVNARDPSLKFRIYPNRSLVSNPTSQIDGMQDGTLEMAVYPLVYATGKVPEFSITIMPGTVGSIDQAMKVKNTPFYDKLQEICAQNGIRVITWWWTPGGFATKDREIKGPDSVKGLRMRAADPYFELMLKDLGASVQSMPSTEIYPALQSGVLDGLLTSSESFVSMKIFEQTKHATAGGDYTLFMLLQPLVMSKQHWDKLTPAQQKAFDEAAVVSEKFFNGLQQEASEKMVETFKKNNNAVRSMTKAEYDAWVEIARTKAWPAFAQNTKQGKELLDLLQAALK</sequence>
<feature type="signal peptide" evidence="4">
    <location>
        <begin position="1"/>
        <end position="21"/>
    </location>
</feature>
<dbReference type="PANTHER" id="PTHR33376:SF7">
    <property type="entry name" value="C4-DICARBOXYLATE-BINDING PROTEIN DCTB"/>
    <property type="match status" value="1"/>
</dbReference>
<dbReference type="Gene3D" id="3.40.190.170">
    <property type="entry name" value="Bacterial extracellular solute-binding protein, family 7"/>
    <property type="match status" value="1"/>
</dbReference>
<reference evidence="5 6" key="1">
    <citation type="submission" date="2018-11" db="EMBL/GenBank/DDBJ databases">
        <title>Genomic Encyclopedia of Type Strains, Phase IV (KMG-IV): sequencing the most valuable type-strain genomes for metagenomic binning, comparative biology and taxonomic classification.</title>
        <authorList>
            <person name="Goeker M."/>
        </authorList>
    </citation>
    <scope>NUCLEOTIDE SEQUENCE [LARGE SCALE GENOMIC DNA]</scope>
    <source>
        <strain evidence="5 6">DSM 5900</strain>
    </source>
</reference>
<evidence type="ECO:0000256" key="3">
    <source>
        <dbReference type="ARBA" id="ARBA00022729"/>
    </source>
</evidence>
<dbReference type="InterPro" id="IPR018389">
    <property type="entry name" value="DctP_fam"/>
</dbReference>
<dbReference type="PANTHER" id="PTHR33376">
    <property type="match status" value="1"/>
</dbReference>
<evidence type="ECO:0000313" key="5">
    <source>
        <dbReference type="EMBL" id="ROP84101.1"/>
    </source>
</evidence>
<comment type="similarity">
    <text evidence="1">Belongs to the bacterial solute-binding protein 7 family.</text>
</comment>
<accession>A0A3N1KU48</accession>
<evidence type="ECO:0000256" key="1">
    <source>
        <dbReference type="ARBA" id="ARBA00009023"/>
    </source>
</evidence>
<dbReference type="NCBIfam" id="NF037995">
    <property type="entry name" value="TRAP_S1"/>
    <property type="match status" value="1"/>
</dbReference>
<dbReference type="Pfam" id="PF03480">
    <property type="entry name" value="DctP"/>
    <property type="match status" value="1"/>
</dbReference>
<keyword evidence="6" id="KW-1185">Reference proteome</keyword>
<evidence type="ECO:0000256" key="4">
    <source>
        <dbReference type="SAM" id="SignalP"/>
    </source>
</evidence>
<dbReference type="AlphaFoldDB" id="A0A3N1KU48"/>
<dbReference type="GO" id="GO:0055085">
    <property type="term" value="P:transmembrane transport"/>
    <property type="evidence" value="ECO:0007669"/>
    <property type="project" value="InterPro"/>
</dbReference>
<dbReference type="EMBL" id="RJKX01000015">
    <property type="protein sequence ID" value="ROP84101.1"/>
    <property type="molecule type" value="Genomic_DNA"/>
</dbReference>
<evidence type="ECO:0000256" key="2">
    <source>
        <dbReference type="ARBA" id="ARBA00022448"/>
    </source>
</evidence>
<keyword evidence="3 4" id="KW-0732">Signal</keyword>
<dbReference type="RefSeq" id="WP_170216556.1">
    <property type="nucleotide sequence ID" value="NZ_AP019700.1"/>
</dbReference>
<protein>
    <submittedName>
        <fullName evidence="5">TRAP-type C4-dicarboxylate transport system substrate-binding protein</fullName>
    </submittedName>
</protein>
<comment type="caution">
    <text evidence="5">The sequence shown here is derived from an EMBL/GenBank/DDBJ whole genome shotgun (WGS) entry which is preliminary data.</text>
</comment>